<dbReference type="Proteomes" id="UP000481861">
    <property type="component" value="Unassembled WGS sequence"/>
</dbReference>
<feature type="transmembrane region" description="Helical" evidence="6">
    <location>
        <begin position="184"/>
        <end position="206"/>
    </location>
</feature>
<comment type="caution">
    <text evidence="8">The sequence shown here is derived from an EMBL/GenBank/DDBJ whole genome shotgun (WGS) entry which is preliminary data.</text>
</comment>
<keyword evidence="3 6" id="KW-1133">Transmembrane helix</keyword>
<keyword evidence="9" id="KW-1185">Reference proteome</keyword>
<dbReference type="PANTHER" id="PTHR33048:SF47">
    <property type="entry name" value="INTEGRAL MEMBRANE PROTEIN-RELATED"/>
    <property type="match status" value="1"/>
</dbReference>
<proteinExistence type="inferred from homology"/>
<evidence type="ECO:0000313" key="8">
    <source>
        <dbReference type="EMBL" id="KAF2871552.1"/>
    </source>
</evidence>
<feature type="transmembrane region" description="Helical" evidence="6">
    <location>
        <begin position="213"/>
        <end position="232"/>
    </location>
</feature>
<comment type="similarity">
    <text evidence="5">Belongs to the SAT4 family.</text>
</comment>
<organism evidence="8 9">
    <name type="scientific">Massariosphaeria phaeospora</name>
    <dbReference type="NCBI Taxonomy" id="100035"/>
    <lineage>
        <taxon>Eukaryota</taxon>
        <taxon>Fungi</taxon>
        <taxon>Dikarya</taxon>
        <taxon>Ascomycota</taxon>
        <taxon>Pezizomycotina</taxon>
        <taxon>Dothideomycetes</taxon>
        <taxon>Pleosporomycetidae</taxon>
        <taxon>Pleosporales</taxon>
        <taxon>Pleosporales incertae sedis</taxon>
        <taxon>Massariosphaeria</taxon>
    </lineage>
</organism>
<evidence type="ECO:0000256" key="2">
    <source>
        <dbReference type="ARBA" id="ARBA00022692"/>
    </source>
</evidence>
<feature type="transmembrane region" description="Helical" evidence="6">
    <location>
        <begin position="129"/>
        <end position="151"/>
    </location>
</feature>
<name>A0A7C8I9G4_9PLEO</name>
<feature type="domain" description="Rhodopsin" evidence="7">
    <location>
        <begin position="34"/>
        <end position="276"/>
    </location>
</feature>
<dbReference type="GO" id="GO:0016020">
    <property type="term" value="C:membrane"/>
    <property type="evidence" value="ECO:0007669"/>
    <property type="project" value="UniProtKB-SubCell"/>
</dbReference>
<sequence>MTPDLGYPDLDRGPNLAATYIAGCVLTFIFVVTRLCARFSIAGVGIDDWCMLITWIVFLPLTIIVSLFSLSGGTRHLEYLLQDPAQTQYLVKLNWIAQPLAIFCLGSSKVAVAFLIVRLLNRASVWRRWSLYVASAWTVVNTVLMIVLTFVQCEDPAALWDGSVKAKTACWNPKVQSSFSTYGASMHALMDVFLAALPISLVWGLQTDMRKKLGLCTLLGCGSLTGICAAVKATKLSALSARSDITWETHSLFMWTGIEIILSIVCGSVPALKPIYGLCMGRRPSTFRSPRGTYGTGAKAASRRSYARNNGSDGEMALGIVVPSSAVVASRMSEDQIGLAQSIEYEKGGAGIHVTQTFDIEYRETT</sequence>
<feature type="transmembrane region" description="Helical" evidence="6">
    <location>
        <begin position="252"/>
        <end position="272"/>
    </location>
</feature>
<feature type="transmembrane region" description="Helical" evidence="6">
    <location>
        <begin position="20"/>
        <end position="37"/>
    </location>
</feature>
<dbReference type="Pfam" id="PF20684">
    <property type="entry name" value="Fung_rhodopsin"/>
    <property type="match status" value="1"/>
</dbReference>
<evidence type="ECO:0000313" key="9">
    <source>
        <dbReference type="Proteomes" id="UP000481861"/>
    </source>
</evidence>
<dbReference type="InterPro" id="IPR052337">
    <property type="entry name" value="SAT4-like"/>
</dbReference>
<evidence type="ECO:0000259" key="7">
    <source>
        <dbReference type="Pfam" id="PF20684"/>
    </source>
</evidence>
<evidence type="ECO:0000256" key="1">
    <source>
        <dbReference type="ARBA" id="ARBA00004141"/>
    </source>
</evidence>
<comment type="subcellular location">
    <subcellularLocation>
        <location evidence="1">Membrane</location>
        <topology evidence="1">Multi-pass membrane protein</topology>
    </subcellularLocation>
</comment>
<gene>
    <name evidence="8" type="ORF">BDV95DRAFT_606986</name>
</gene>
<dbReference type="OrthoDB" id="5331848at2759"/>
<evidence type="ECO:0000256" key="4">
    <source>
        <dbReference type="ARBA" id="ARBA00023136"/>
    </source>
</evidence>
<protein>
    <recommendedName>
        <fullName evidence="7">Rhodopsin domain-containing protein</fullName>
    </recommendedName>
</protein>
<reference evidence="8 9" key="1">
    <citation type="submission" date="2020-01" db="EMBL/GenBank/DDBJ databases">
        <authorList>
            <consortium name="DOE Joint Genome Institute"/>
            <person name="Haridas S."/>
            <person name="Albert R."/>
            <person name="Binder M."/>
            <person name="Bloem J."/>
            <person name="Labutti K."/>
            <person name="Salamov A."/>
            <person name="Andreopoulos B."/>
            <person name="Baker S.E."/>
            <person name="Barry K."/>
            <person name="Bills G."/>
            <person name="Bluhm B.H."/>
            <person name="Cannon C."/>
            <person name="Castanera R."/>
            <person name="Culley D.E."/>
            <person name="Daum C."/>
            <person name="Ezra D."/>
            <person name="Gonzalez J.B."/>
            <person name="Henrissat B."/>
            <person name="Kuo A."/>
            <person name="Liang C."/>
            <person name="Lipzen A."/>
            <person name="Lutzoni F."/>
            <person name="Magnuson J."/>
            <person name="Mondo S."/>
            <person name="Nolan M."/>
            <person name="Ohm R."/>
            <person name="Pangilinan J."/>
            <person name="Park H.-J.H."/>
            <person name="Ramirez L."/>
            <person name="Alfaro M."/>
            <person name="Sun H."/>
            <person name="Tritt A."/>
            <person name="Yoshinaga Y."/>
            <person name="Zwiers L.-H.L."/>
            <person name="Turgeon B.G."/>
            <person name="Goodwin S.B."/>
            <person name="Spatafora J.W."/>
            <person name="Crous P.W."/>
            <person name="Grigoriev I.V."/>
        </authorList>
    </citation>
    <scope>NUCLEOTIDE SEQUENCE [LARGE SCALE GENOMIC DNA]</scope>
    <source>
        <strain evidence="8 9">CBS 611.86</strain>
    </source>
</reference>
<evidence type="ECO:0000256" key="6">
    <source>
        <dbReference type="SAM" id="Phobius"/>
    </source>
</evidence>
<dbReference type="AlphaFoldDB" id="A0A7C8I9G4"/>
<evidence type="ECO:0000256" key="3">
    <source>
        <dbReference type="ARBA" id="ARBA00022989"/>
    </source>
</evidence>
<feature type="transmembrane region" description="Helical" evidence="6">
    <location>
        <begin position="96"/>
        <end position="117"/>
    </location>
</feature>
<dbReference type="EMBL" id="JAADJZ010000011">
    <property type="protein sequence ID" value="KAF2871552.1"/>
    <property type="molecule type" value="Genomic_DNA"/>
</dbReference>
<dbReference type="PANTHER" id="PTHR33048">
    <property type="entry name" value="PTH11-LIKE INTEGRAL MEMBRANE PROTEIN (AFU_ORTHOLOGUE AFUA_5G11245)"/>
    <property type="match status" value="1"/>
</dbReference>
<feature type="transmembrane region" description="Helical" evidence="6">
    <location>
        <begin position="49"/>
        <end position="70"/>
    </location>
</feature>
<keyword evidence="2 6" id="KW-0812">Transmembrane</keyword>
<accession>A0A7C8I9G4</accession>
<keyword evidence="4 6" id="KW-0472">Membrane</keyword>
<evidence type="ECO:0000256" key="5">
    <source>
        <dbReference type="ARBA" id="ARBA00038359"/>
    </source>
</evidence>
<dbReference type="InterPro" id="IPR049326">
    <property type="entry name" value="Rhodopsin_dom_fungi"/>
</dbReference>